<dbReference type="PROSITE" id="PS50137">
    <property type="entry name" value="DS_RBD"/>
    <property type="match status" value="1"/>
</dbReference>
<dbReference type="OrthoDB" id="6601080at2759"/>
<keyword evidence="1 2" id="KW-0694">RNA-binding</keyword>
<dbReference type="SUPFAM" id="SSF54768">
    <property type="entry name" value="dsRNA-binding domain-like"/>
    <property type="match status" value="1"/>
</dbReference>
<dbReference type="EMBL" id="OU899036">
    <property type="protein sequence ID" value="CAH1733466.1"/>
    <property type="molecule type" value="Genomic_DNA"/>
</dbReference>
<evidence type="ECO:0000313" key="5">
    <source>
        <dbReference type="Proteomes" id="UP001154329"/>
    </source>
</evidence>
<evidence type="ECO:0000313" key="4">
    <source>
        <dbReference type="EMBL" id="CAH1733466.1"/>
    </source>
</evidence>
<dbReference type="Pfam" id="PF00035">
    <property type="entry name" value="dsrm"/>
    <property type="match status" value="1"/>
</dbReference>
<organism evidence="4 5">
    <name type="scientific">Aphis gossypii</name>
    <name type="common">Cotton aphid</name>
    <dbReference type="NCBI Taxonomy" id="80765"/>
    <lineage>
        <taxon>Eukaryota</taxon>
        <taxon>Metazoa</taxon>
        <taxon>Ecdysozoa</taxon>
        <taxon>Arthropoda</taxon>
        <taxon>Hexapoda</taxon>
        <taxon>Insecta</taxon>
        <taxon>Pterygota</taxon>
        <taxon>Neoptera</taxon>
        <taxon>Paraneoptera</taxon>
        <taxon>Hemiptera</taxon>
        <taxon>Sternorrhyncha</taxon>
        <taxon>Aphidomorpha</taxon>
        <taxon>Aphidoidea</taxon>
        <taxon>Aphididae</taxon>
        <taxon>Aphidini</taxon>
        <taxon>Aphis</taxon>
        <taxon>Aphis</taxon>
    </lineage>
</organism>
<evidence type="ECO:0000256" key="1">
    <source>
        <dbReference type="ARBA" id="ARBA00022884"/>
    </source>
</evidence>
<evidence type="ECO:0000259" key="3">
    <source>
        <dbReference type="PROSITE" id="PS50137"/>
    </source>
</evidence>
<reference evidence="4" key="1">
    <citation type="submission" date="2022-02" db="EMBL/GenBank/DDBJ databases">
        <authorList>
            <person name="King R."/>
        </authorList>
    </citation>
    <scope>NUCLEOTIDE SEQUENCE</scope>
</reference>
<dbReference type="GO" id="GO:0070578">
    <property type="term" value="C:RISC-loading complex"/>
    <property type="evidence" value="ECO:0007669"/>
    <property type="project" value="TreeGrafter"/>
</dbReference>
<dbReference type="PANTHER" id="PTHR46205:SF3">
    <property type="entry name" value="LOQUACIOUS, ISOFORM B"/>
    <property type="match status" value="1"/>
</dbReference>
<dbReference type="GO" id="GO:0035197">
    <property type="term" value="F:siRNA binding"/>
    <property type="evidence" value="ECO:0007669"/>
    <property type="project" value="TreeGrafter"/>
</dbReference>
<dbReference type="AlphaFoldDB" id="A0A9P0NL04"/>
<dbReference type="SMART" id="SM00358">
    <property type="entry name" value="DSRM"/>
    <property type="match status" value="1"/>
</dbReference>
<gene>
    <name evidence="4" type="ORF">APHIGO_LOCUS9771</name>
</gene>
<dbReference type="Proteomes" id="UP001154329">
    <property type="component" value="Chromosome 3"/>
</dbReference>
<dbReference type="PANTHER" id="PTHR46205">
    <property type="entry name" value="LOQUACIOUS, ISOFORM B"/>
    <property type="match status" value="1"/>
</dbReference>
<dbReference type="GO" id="GO:0030422">
    <property type="term" value="P:siRNA processing"/>
    <property type="evidence" value="ECO:0007669"/>
    <property type="project" value="TreeGrafter"/>
</dbReference>
<sequence>MAGQSHGSESALVDCAQNSKETVFCNNKINFPKMAFNSHVLMKDNVSSKSKISLELNPVGSLQELCTARHCPYPVYSFPDENLKKHQVEFRVVCSISIYESSGSGISKQAAKKQAAYLMYKQIEKLTSEDIKLIWDNEYKDETPSDSNLLLHHELPCSLKLFLSHESRTYLKIFFNSDAPKIPRLQKKYSTASDALNSILEIEDITLKSDIVSCNSGKVEVLMQVNTIPRIVISGSGENESDARESAARVILSYFKSVLNI</sequence>
<feature type="domain" description="DRBM" evidence="3">
    <location>
        <begin position="57"/>
        <end position="125"/>
    </location>
</feature>
<dbReference type="GO" id="GO:0005737">
    <property type="term" value="C:cytoplasm"/>
    <property type="evidence" value="ECO:0007669"/>
    <property type="project" value="TreeGrafter"/>
</dbReference>
<dbReference type="InterPro" id="IPR051247">
    <property type="entry name" value="RLC_Component"/>
</dbReference>
<dbReference type="InterPro" id="IPR014720">
    <property type="entry name" value="dsRBD_dom"/>
</dbReference>
<dbReference type="GO" id="GO:0070920">
    <property type="term" value="P:regulation of regulatory ncRNA processing"/>
    <property type="evidence" value="ECO:0007669"/>
    <property type="project" value="TreeGrafter"/>
</dbReference>
<evidence type="ECO:0000256" key="2">
    <source>
        <dbReference type="PROSITE-ProRule" id="PRU00266"/>
    </source>
</evidence>
<protein>
    <recommendedName>
        <fullName evidence="3">DRBM domain-containing protein</fullName>
    </recommendedName>
</protein>
<keyword evidence="5" id="KW-1185">Reference proteome</keyword>
<dbReference type="GO" id="GO:0005634">
    <property type="term" value="C:nucleus"/>
    <property type="evidence" value="ECO:0007669"/>
    <property type="project" value="TreeGrafter"/>
</dbReference>
<dbReference type="GO" id="GO:0003725">
    <property type="term" value="F:double-stranded RNA binding"/>
    <property type="evidence" value="ECO:0007669"/>
    <property type="project" value="TreeGrafter"/>
</dbReference>
<name>A0A9P0NL04_APHGO</name>
<accession>A0A9P0NL04</accession>
<dbReference type="Gene3D" id="3.30.160.20">
    <property type="match status" value="2"/>
</dbReference>
<reference evidence="4" key="2">
    <citation type="submission" date="2022-10" db="EMBL/GenBank/DDBJ databases">
        <authorList>
            <consortium name="ENA_rothamsted_submissions"/>
            <consortium name="culmorum"/>
            <person name="King R."/>
        </authorList>
    </citation>
    <scope>NUCLEOTIDE SEQUENCE</scope>
</reference>
<dbReference type="GO" id="GO:0016442">
    <property type="term" value="C:RISC complex"/>
    <property type="evidence" value="ECO:0007669"/>
    <property type="project" value="TreeGrafter"/>
</dbReference>
<proteinExistence type="predicted"/>